<dbReference type="InterPro" id="IPR016024">
    <property type="entry name" value="ARM-type_fold"/>
</dbReference>
<gene>
    <name evidence="2" type="ORF">FA15DRAFT_585788</name>
</gene>
<accession>A0A5C3L3U1</accession>
<evidence type="ECO:0000313" key="2">
    <source>
        <dbReference type="EMBL" id="TFK27664.1"/>
    </source>
</evidence>
<keyword evidence="3" id="KW-1185">Reference proteome</keyword>
<dbReference type="SUPFAM" id="SSF48371">
    <property type="entry name" value="ARM repeat"/>
    <property type="match status" value="1"/>
</dbReference>
<dbReference type="Gene3D" id="1.25.40.180">
    <property type="match status" value="1"/>
</dbReference>
<evidence type="ECO:0000256" key="1">
    <source>
        <dbReference type="SAM" id="MobiDB-lite"/>
    </source>
</evidence>
<evidence type="ECO:0000313" key="3">
    <source>
        <dbReference type="Proteomes" id="UP000307440"/>
    </source>
</evidence>
<organism evidence="2 3">
    <name type="scientific">Coprinopsis marcescibilis</name>
    <name type="common">Agaric fungus</name>
    <name type="synonym">Psathyrella marcescibilis</name>
    <dbReference type="NCBI Taxonomy" id="230819"/>
    <lineage>
        <taxon>Eukaryota</taxon>
        <taxon>Fungi</taxon>
        <taxon>Dikarya</taxon>
        <taxon>Basidiomycota</taxon>
        <taxon>Agaricomycotina</taxon>
        <taxon>Agaricomycetes</taxon>
        <taxon>Agaricomycetidae</taxon>
        <taxon>Agaricales</taxon>
        <taxon>Agaricineae</taxon>
        <taxon>Psathyrellaceae</taxon>
        <taxon>Coprinopsis</taxon>
    </lineage>
</organism>
<dbReference type="OrthoDB" id="2964835at2759"/>
<proteinExistence type="predicted"/>
<name>A0A5C3L3U1_COPMA</name>
<sequence>MSSPERTSRRLRRLSTASSTSSTSSTETESIFSSSSSSLSSNSSLDTCDVKRRFFSVQNITLGNMAVEGDSESPNIKFVALPDRTMGHSSPGFLPLELEAELNPKAQPFVPRFSTPLLFSNTTEPQHSQDVRPNYNQVDFGNPPPPPGLLQPSQPQTPGPEFIAPVVDMPFVWYPFFVEGLGCADLNGCQIQAEAIISSLELWSNEDFAALASQFCWNAYSNPEDISDAGAYFASCLLEVISQRFEHMVGQTFLWYLRQYAVKAFDSSFDPAVFNQTAEQSTPHVLGAISVARFIADLYAHGLVTTSHVVPCLNRLVAISSTQEHVVAIGYLITRCGPDLWVPTANLSPEPANRFLPKLYQTAKRSQISLLGNEPGYCQDWVDVVTSHITKWEAQAKLRKRSI</sequence>
<feature type="region of interest" description="Disordered" evidence="1">
    <location>
        <begin position="121"/>
        <end position="157"/>
    </location>
</feature>
<feature type="region of interest" description="Disordered" evidence="1">
    <location>
        <begin position="1"/>
        <end position="45"/>
    </location>
</feature>
<dbReference type="Proteomes" id="UP000307440">
    <property type="component" value="Unassembled WGS sequence"/>
</dbReference>
<feature type="compositionally biased region" description="Low complexity" evidence="1">
    <location>
        <begin position="14"/>
        <end position="44"/>
    </location>
</feature>
<dbReference type="EMBL" id="ML210162">
    <property type="protein sequence ID" value="TFK27664.1"/>
    <property type="molecule type" value="Genomic_DNA"/>
</dbReference>
<dbReference type="AlphaFoldDB" id="A0A5C3L3U1"/>
<protein>
    <submittedName>
        <fullName evidence="2">Uncharacterized protein</fullName>
    </submittedName>
</protein>
<reference evidence="2 3" key="1">
    <citation type="journal article" date="2019" name="Nat. Ecol. Evol.">
        <title>Megaphylogeny resolves global patterns of mushroom evolution.</title>
        <authorList>
            <person name="Varga T."/>
            <person name="Krizsan K."/>
            <person name="Foldi C."/>
            <person name="Dima B."/>
            <person name="Sanchez-Garcia M."/>
            <person name="Sanchez-Ramirez S."/>
            <person name="Szollosi G.J."/>
            <person name="Szarkandi J.G."/>
            <person name="Papp V."/>
            <person name="Albert L."/>
            <person name="Andreopoulos W."/>
            <person name="Angelini C."/>
            <person name="Antonin V."/>
            <person name="Barry K.W."/>
            <person name="Bougher N.L."/>
            <person name="Buchanan P."/>
            <person name="Buyck B."/>
            <person name="Bense V."/>
            <person name="Catcheside P."/>
            <person name="Chovatia M."/>
            <person name="Cooper J."/>
            <person name="Damon W."/>
            <person name="Desjardin D."/>
            <person name="Finy P."/>
            <person name="Geml J."/>
            <person name="Haridas S."/>
            <person name="Hughes K."/>
            <person name="Justo A."/>
            <person name="Karasinski D."/>
            <person name="Kautmanova I."/>
            <person name="Kiss B."/>
            <person name="Kocsube S."/>
            <person name="Kotiranta H."/>
            <person name="LaButti K.M."/>
            <person name="Lechner B.E."/>
            <person name="Liimatainen K."/>
            <person name="Lipzen A."/>
            <person name="Lukacs Z."/>
            <person name="Mihaltcheva S."/>
            <person name="Morgado L.N."/>
            <person name="Niskanen T."/>
            <person name="Noordeloos M.E."/>
            <person name="Ohm R.A."/>
            <person name="Ortiz-Santana B."/>
            <person name="Ovrebo C."/>
            <person name="Racz N."/>
            <person name="Riley R."/>
            <person name="Savchenko A."/>
            <person name="Shiryaev A."/>
            <person name="Soop K."/>
            <person name="Spirin V."/>
            <person name="Szebenyi C."/>
            <person name="Tomsovsky M."/>
            <person name="Tulloss R.E."/>
            <person name="Uehling J."/>
            <person name="Grigoriev I.V."/>
            <person name="Vagvolgyi C."/>
            <person name="Papp T."/>
            <person name="Martin F.M."/>
            <person name="Miettinen O."/>
            <person name="Hibbett D.S."/>
            <person name="Nagy L.G."/>
        </authorList>
    </citation>
    <scope>NUCLEOTIDE SEQUENCE [LARGE SCALE GENOMIC DNA]</scope>
    <source>
        <strain evidence="2 3">CBS 121175</strain>
    </source>
</reference>